<gene>
    <name evidence="1" type="ORF">L195_g009549</name>
</gene>
<keyword evidence="1" id="KW-0675">Receptor</keyword>
<keyword evidence="1" id="KW-0418">Kinase</keyword>
<dbReference type="EMBL" id="ASHM01005656">
    <property type="protein sequence ID" value="PNY12905.1"/>
    <property type="molecule type" value="Genomic_DNA"/>
</dbReference>
<dbReference type="Proteomes" id="UP000236291">
    <property type="component" value="Unassembled WGS sequence"/>
</dbReference>
<keyword evidence="1" id="KW-0808">Transferase</keyword>
<dbReference type="PANTHER" id="PTHR36617">
    <property type="entry name" value="PROTEIN, PUTATIVE-RELATED"/>
    <property type="match status" value="1"/>
</dbReference>
<organism evidence="1 2">
    <name type="scientific">Trifolium pratense</name>
    <name type="common">Red clover</name>
    <dbReference type="NCBI Taxonomy" id="57577"/>
    <lineage>
        <taxon>Eukaryota</taxon>
        <taxon>Viridiplantae</taxon>
        <taxon>Streptophyta</taxon>
        <taxon>Embryophyta</taxon>
        <taxon>Tracheophyta</taxon>
        <taxon>Spermatophyta</taxon>
        <taxon>Magnoliopsida</taxon>
        <taxon>eudicotyledons</taxon>
        <taxon>Gunneridae</taxon>
        <taxon>Pentapetalae</taxon>
        <taxon>rosids</taxon>
        <taxon>fabids</taxon>
        <taxon>Fabales</taxon>
        <taxon>Fabaceae</taxon>
        <taxon>Papilionoideae</taxon>
        <taxon>50 kb inversion clade</taxon>
        <taxon>NPAAA clade</taxon>
        <taxon>Hologalegina</taxon>
        <taxon>IRL clade</taxon>
        <taxon>Trifolieae</taxon>
        <taxon>Trifolium</taxon>
    </lineage>
</organism>
<dbReference type="AlphaFoldDB" id="A0A2K3PCC2"/>
<name>A0A2K3PCC2_TRIPR</name>
<feature type="non-terminal residue" evidence="1">
    <location>
        <position position="1"/>
    </location>
</feature>
<dbReference type="PANTHER" id="PTHR36617:SF5">
    <property type="entry name" value="OS05G0421675 PROTEIN"/>
    <property type="match status" value="1"/>
</dbReference>
<dbReference type="GO" id="GO:0016301">
    <property type="term" value="F:kinase activity"/>
    <property type="evidence" value="ECO:0007669"/>
    <property type="project" value="UniProtKB-KW"/>
</dbReference>
<evidence type="ECO:0000313" key="2">
    <source>
        <dbReference type="Proteomes" id="UP000236291"/>
    </source>
</evidence>
<reference evidence="1 2" key="1">
    <citation type="journal article" date="2014" name="Am. J. Bot.">
        <title>Genome assembly and annotation for red clover (Trifolium pratense; Fabaceae).</title>
        <authorList>
            <person name="Istvanek J."/>
            <person name="Jaros M."/>
            <person name="Krenek A."/>
            <person name="Repkova J."/>
        </authorList>
    </citation>
    <scope>NUCLEOTIDE SEQUENCE [LARGE SCALE GENOMIC DNA]</scope>
    <source>
        <strain evidence="2">cv. Tatra</strain>
        <tissue evidence="1">Young leaves</tissue>
    </source>
</reference>
<protein>
    <submittedName>
        <fullName evidence="1">Cysteine-rich receptor-like protein kinase</fullName>
    </submittedName>
</protein>
<comment type="caution">
    <text evidence="1">The sequence shown here is derived from an EMBL/GenBank/DDBJ whole genome shotgun (WGS) entry which is preliminary data.</text>
</comment>
<sequence>VLAAKYGIKDGHVDNEDNRLSNWWKVIYSIRCLDSIVEGRWFGDNSFRRAGDGERTLVWNDNWMNEIHLKSQFNRLFELSLDRDNTMADMFRLGEAMVEMVGGDLRFGGKVVV</sequence>
<evidence type="ECO:0000313" key="1">
    <source>
        <dbReference type="EMBL" id="PNY12905.1"/>
    </source>
</evidence>
<proteinExistence type="predicted"/>
<accession>A0A2K3PCC2</accession>
<reference evidence="1 2" key="2">
    <citation type="journal article" date="2017" name="Front. Plant Sci.">
        <title>Gene Classification and Mining of Molecular Markers Useful in Red Clover (Trifolium pratense) Breeding.</title>
        <authorList>
            <person name="Istvanek J."/>
            <person name="Dluhosova J."/>
            <person name="Dluhos P."/>
            <person name="Patkova L."/>
            <person name="Nedelnik J."/>
            <person name="Repkova J."/>
        </authorList>
    </citation>
    <scope>NUCLEOTIDE SEQUENCE [LARGE SCALE GENOMIC DNA]</scope>
    <source>
        <strain evidence="2">cv. Tatra</strain>
        <tissue evidence="1">Young leaves</tissue>
    </source>
</reference>